<protein>
    <submittedName>
        <fullName evidence="2">Late control protein</fullName>
    </submittedName>
</protein>
<dbReference type="InterPro" id="IPR056937">
    <property type="entry name" value="YqbQ/XkdQ"/>
</dbReference>
<evidence type="ECO:0000313" key="3">
    <source>
        <dbReference type="Proteomes" id="UP001231941"/>
    </source>
</evidence>
<dbReference type="EMBL" id="JAVAMP010000026">
    <property type="protein sequence ID" value="MDP5277139.1"/>
    <property type="molecule type" value="Genomic_DNA"/>
</dbReference>
<keyword evidence="3" id="KW-1185">Reference proteome</keyword>
<sequence>MEPRQTKINIIYEGKNITQDIQENMLSFNFIDNGTGLADDLQLQLQDREGLWVSSWMPQKGDRIKAEIVVLNRKYEGTEEKLNCGTFEVDTVNVSGKPDIVIIKATSIPANSSIRRELKTKAWENVNLTQIGRDIAGTAGLKQVLELDFDPLYDRVNQNQQSDLSFLQQTSQKYGITTKVTDQKLVLFDEYRLEQTNPIKTLTRGDQYILSYSFDSTLIDASYSACEVSYYDTRVRKTYLATYKPPNAPNGPVLKLNERVSSNNEAYRLAQKSLREKNKQAVKGKISLMGDVNLQQGLTINVNGMGDFNGKYLIETAKHVVKDGYSTSITIRKVLGY</sequence>
<dbReference type="Proteomes" id="UP001231941">
    <property type="component" value="Unassembled WGS sequence"/>
</dbReference>
<proteinExistence type="predicted"/>
<dbReference type="RefSeq" id="WP_305994440.1">
    <property type="nucleotide sequence ID" value="NZ_JAVAMP010000026.1"/>
</dbReference>
<comment type="caution">
    <text evidence="2">The sequence shown here is derived from an EMBL/GenBank/DDBJ whole genome shotgun (WGS) entry which is preliminary data.</text>
</comment>
<evidence type="ECO:0000259" key="1">
    <source>
        <dbReference type="Pfam" id="PF24032"/>
    </source>
</evidence>
<dbReference type="Pfam" id="PF24032">
    <property type="entry name" value="YQBQ"/>
    <property type="match status" value="1"/>
</dbReference>
<name>A0ABT9J884_9BACL</name>
<organism evidence="2 3">
    <name type="scientific">Chengkuizengella axinellae</name>
    <dbReference type="NCBI Taxonomy" id="3064388"/>
    <lineage>
        <taxon>Bacteria</taxon>
        <taxon>Bacillati</taxon>
        <taxon>Bacillota</taxon>
        <taxon>Bacilli</taxon>
        <taxon>Bacillales</taxon>
        <taxon>Paenibacillaceae</taxon>
        <taxon>Chengkuizengella</taxon>
    </lineage>
</organism>
<dbReference type="SUPFAM" id="SSF69279">
    <property type="entry name" value="Phage tail proteins"/>
    <property type="match status" value="1"/>
</dbReference>
<reference evidence="2 3" key="1">
    <citation type="submission" date="2023-08" db="EMBL/GenBank/DDBJ databases">
        <authorList>
            <person name="Park J.-S."/>
        </authorList>
    </citation>
    <scope>NUCLEOTIDE SEQUENCE [LARGE SCALE GENOMIC DNA]</scope>
    <source>
        <strain evidence="2 3">2205SS18-9</strain>
    </source>
</reference>
<gene>
    <name evidence="2" type="ORF">Q5Y73_23875</name>
</gene>
<feature type="domain" description="YqbQ/XkdQ" evidence="1">
    <location>
        <begin position="163"/>
        <end position="325"/>
    </location>
</feature>
<evidence type="ECO:0000313" key="2">
    <source>
        <dbReference type="EMBL" id="MDP5277139.1"/>
    </source>
</evidence>
<accession>A0ABT9J884</accession>